<protein>
    <recommendedName>
        <fullName evidence="4">C2H2-type domain-containing protein</fullName>
    </recommendedName>
</protein>
<keyword evidence="6" id="KW-1185">Reference proteome</keyword>
<feature type="region of interest" description="Disordered" evidence="3">
    <location>
        <begin position="1779"/>
        <end position="1826"/>
    </location>
</feature>
<dbReference type="SMART" id="SM00868">
    <property type="entry name" value="zf-AD"/>
    <property type="match status" value="1"/>
</dbReference>
<dbReference type="InterPro" id="IPR013087">
    <property type="entry name" value="Znf_C2H2_type"/>
</dbReference>
<evidence type="ECO:0000313" key="5">
    <source>
        <dbReference type="EMBL" id="KAL1395970.1"/>
    </source>
</evidence>
<keyword evidence="1" id="KW-0863">Zinc-finger</keyword>
<name>A0ABD1D8M2_CULPP</name>
<evidence type="ECO:0000256" key="1">
    <source>
        <dbReference type="PROSITE-ProRule" id="PRU00042"/>
    </source>
</evidence>
<feature type="domain" description="C2H2-type" evidence="4">
    <location>
        <begin position="486"/>
        <end position="513"/>
    </location>
</feature>
<dbReference type="Pfam" id="PF07776">
    <property type="entry name" value="zf-AD"/>
    <property type="match status" value="1"/>
</dbReference>
<keyword evidence="1" id="KW-0862">Zinc</keyword>
<dbReference type="InterPro" id="IPR036236">
    <property type="entry name" value="Znf_C2H2_sf"/>
</dbReference>
<dbReference type="InterPro" id="IPR012934">
    <property type="entry name" value="Znf_AD"/>
</dbReference>
<feature type="domain" description="C2H2-type" evidence="4">
    <location>
        <begin position="109"/>
        <end position="137"/>
    </location>
</feature>
<evidence type="ECO:0000256" key="3">
    <source>
        <dbReference type="SAM" id="MobiDB-lite"/>
    </source>
</evidence>
<gene>
    <name evidence="5" type="ORF">pipiens_010851</name>
</gene>
<sequence>MEEDLLIVPSGSPESYCRLCFSEANVEPLISGTHLPPPNQPLLDLIRRHVAIRLDPGTPQCGICGACRMMLEEFQRFRERCLKCDYVLTGELRNDNGEREDEDDLEQEKMCHQCRMAFTTVAEMKTHFQVVHNLEQKYKCAQCPLKFTTAKRLELHRKIHDSEHPFRCHLCTADFKTNGLLKRHRERWHEIQRVFECLQCPRVFVTEIHLHLHTKSMHVPANLTGESLKEVAVAAPPAKKAKKRKAESNAPAEVAPVPPLAPLGSVAVPPVSQPTSNENNKPFQCSTCFNRFHFVGSVKRHTRDVHNRQAIPAECTPLVPVHPAIAAPEPEPVTALPLGTEFYQIETVQPADIYQIEPVVVHEPVDSIVPDVAVEPTIPKQEPFVHYPGTMPCLVYLERLDESIIPPIENYEIPVGKFYFHTRQKKVLLQEPPEELLADDELAQLYPGFVQGQTRRVYTCDICYKELQTPEGLKRHKLRHKSEYDFHCEECGRGFCDKGSLDRHLHLHTNDFPHKCDECPLGFVRPQLLAKHKERFHGPNATEQLKLHFCPICQRAFGKRTGLNNHYKQYHPEQTEPLADDAQAQQQQEQAMEVDEEGASALMVDENLLLDDKTALLGMLLTMDVAKLFADLESNNMTLVDDAKKRFSELFGNTRESWLPHSMMDYFGQTSSVRIVDILVKVQPPHDKFILDKLAEWIRSGGNKMLALTLFGHIIQKRPTWLHKVGNHLLVKEVLKLSKLEKEIIPLINAVLCIIDLLPVIPVVMGGFVHDLFEIFNYLATFDRNTSVSLPEDQLIHLQFGLYELFNRLYGMYPCNFVTFLKREYRGDKQAVFQHTVKPLLDTVKIHPRLVSSDAESETSLQRWQSMEPHDVVNECARMSLEYLDKPQETQLSGVGGGGGGECPCYATPIKPIEFSATAVTTTTVDFQWKSSVNYFNTISTDQKLSTIAAQNSFWSPSNMMQPTPPPGPGTVPHTPNPTPSFPIPLISGPLLPAADGASPPEAAVEATPETTPMKDIVRPVRPYPVNSSAVRAMWNTSQPSSPIKKEPAAGGNHFSYEKSVITSQKLLRMVNDRNHSVMQMSNVAPSTTTAATSTSNSVPSSPLPIDGPAFEMNRVTALVSNLKLTPEGGARYDSPQADVTQEDQEVNDINSHLLQEQLLQQPQTQHLHSSSLPVHHPMKEAGFEAEDFEQEEGSPCSAGGLHFKNSQSMITFTRNRYRLHSQCLVDSDPSYSTGTSPADTSGYMPKNGVVRNGGCIGGASTESAFRRHQRRHSLPDLKKYSLRVDPKTLAGERQDLTLVETNGDDSSSGSSPSEEEAISAATHFHKKQEQKTEEHIRRNLALFQEIRKNLTNVGSACQRVSQNGTVPVAGHPLVSSGTQTIESYPQPYEQIVYGILQEELKYKSDAMKRLQERQNESGNKLEPNVMLDQYIELCVKKRIDGGDPRRVEELYRDHITLLNLQLQYEKHRREIHAERNRRLLGKSRTIRGLEQNNETLKDQVARLTKEINSLNTELATLRRKANADWTKNATEVIELKERHAAEIRRNKDLQVRIEELEVALADETKLRKEQTLAIEQARGELFDVQNEMHQALYKADLGQQYRDELTRLQCELILMGEIQLKCKERLAELDNMKARDAEVAMIQETYMEEVKELRFNLEMKSAQLDSTRERMAELEQQLTKRDETITYQKRMLKTVKEEHKEQFNALERKYHAQKAIVVKMEEVILELRVNAAARSPDSDRTDAVGSLDHASPLSISLASSEGLSEIRNLALVAQGGSNLNSSTHQHDTLMDSNLPTPMGGVPPPLPLDARPPLPPDEFPGPSKRL</sequence>
<dbReference type="GO" id="GO:0008270">
    <property type="term" value="F:zinc ion binding"/>
    <property type="evidence" value="ECO:0007669"/>
    <property type="project" value="UniProtKB-KW"/>
</dbReference>
<feature type="domain" description="C2H2-type" evidence="4">
    <location>
        <begin position="548"/>
        <end position="576"/>
    </location>
</feature>
<dbReference type="SUPFAM" id="SSF57667">
    <property type="entry name" value="beta-beta-alpha zinc fingers"/>
    <property type="match status" value="2"/>
</dbReference>
<dbReference type="PROSITE" id="PS00028">
    <property type="entry name" value="ZINC_FINGER_C2H2_1"/>
    <property type="match status" value="7"/>
</dbReference>
<dbReference type="PANTHER" id="PTHR15154:SF2">
    <property type="entry name" value="HAMARTIN"/>
    <property type="match status" value="1"/>
</dbReference>
<evidence type="ECO:0000259" key="4">
    <source>
        <dbReference type="PROSITE" id="PS50157"/>
    </source>
</evidence>
<feature type="domain" description="C2H2-type" evidence="4">
    <location>
        <begin position="283"/>
        <end position="311"/>
    </location>
</feature>
<dbReference type="PROSITE" id="PS50157">
    <property type="entry name" value="ZINC_FINGER_C2H2_2"/>
    <property type="match status" value="9"/>
</dbReference>
<feature type="domain" description="C2H2-type" evidence="4">
    <location>
        <begin position="514"/>
        <end position="542"/>
    </location>
</feature>
<feature type="domain" description="C2H2-type" evidence="4">
    <location>
        <begin position="138"/>
        <end position="165"/>
    </location>
</feature>
<reference evidence="5 6" key="1">
    <citation type="submission" date="2024-05" db="EMBL/GenBank/DDBJ databases">
        <title>Culex pipiens pipiens assembly and annotation.</title>
        <authorList>
            <person name="Alout H."/>
            <person name="Durand T."/>
        </authorList>
    </citation>
    <scope>NUCLEOTIDE SEQUENCE [LARGE SCALE GENOMIC DNA]</scope>
    <source>
        <strain evidence="5">HA-2024</strain>
        <tissue evidence="5">Whole body</tissue>
    </source>
</reference>
<proteinExistence type="predicted"/>
<dbReference type="EMBL" id="JBEHCU010006896">
    <property type="protein sequence ID" value="KAL1395970.1"/>
    <property type="molecule type" value="Genomic_DNA"/>
</dbReference>
<feature type="region of interest" description="Disordered" evidence="3">
    <location>
        <begin position="1292"/>
        <end position="1333"/>
    </location>
</feature>
<feature type="coiled-coil region" evidence="2">
    <location>
        <begin position="1658"/>
        <end position="1717"/>
    </location>
</feature>
<feature type="compositionally biased region" description="Pro residues" evidence="3">
    <location>
        <begin position="1801"/>
        <end position="1819"/>
    </location>
</feature>
<dbReference type="Proteomes" id="UP001562425">
    <property type="component" value="Unassembled WGS sequence"/>
</dbReference>
<feature type="domain" description="C2H2-type" evidence="4">
    <location>
        <begin position="458"/>
        <end position="485"/>
    </location>
</feature>
<feature type="domain" description="C2H2-type" evidence="4">
    <location>
        <begin position="195"/>
        <end position="218"/>
    </location>
</feature>
<evidence type="ECO:0000256" key="2">
    <source>
        <dbReference type="SAM" id="Coils"/>
    </source>
</evidence>
<dbReference type="Pfam" id="PF04388">
    <property type="entry name" value="Hamartin"/>
    <property type="match status" value="1"/>
</dbReference>
<organism evidence="5 6">
    <name type="scientific">Culex pipiens pipiens</name>
    <name type="common">Northern house mosquito</name>
    <dbReference type="NCBI Taxonomy" id="38569"/>
    <lineage>
        <taxon>Eukaryota</taxon>
        <taxon>Metazoa</taxon>
        <taxon>Ecdysozoa</taxon>
        <taxon>Arthropoda</taxon>
        <taxon>Hexapoda</taxon>
        <taxon>Insecta</taxon>
        <taxon>Pterygota</taxon>
        <taxon>Neoptera</taxon>
        <taxon>Endopterygota</taxon>
        <taxon>Diptera</taxon>
        <taxon>Nematocera</taxon>
        <taxon>Culicoidea</taxon>
        <taxon>Culicidae</taxon>
        <taxon>Culicinae</taxon>
        <taxon>Culicini</taxon>
        <taxon>Culex</taxon>
        <taxon>Culex</taxon>
    </lineage>
</organism>
<keyword evidence="2" id="KW-0175">Coiled coil</keyword>
<feature type="region of interest" description="Disordered" evidence="3">
    <location>
        <begin position="235"/>
        <end position="256"/>
    </location>
</feature>
<dbReference type="PANTHER" id="PTHR15154">
    <property type="entry name" value="HAMARTIN"/>
    <property type="match status" value="1"/>
</dbReference>
<dbReference type="InterPro" id="IPR007483">
    <property type="entry name" value="Hamartin"/>
</dbReference>
<feature type="domain" description="C2H2-type" evidence="4">
    <location>
        <begin position="166"/>
        <end position="194"/>
    </location>
</feature>
<accession>A0ABD1D8M2</accession>
<feature type="coiled-coil region" evidence="2">
    <location>
        <begin position="1458"/>
        <end position="1567"/>
    </location>
</feature>
<keyword evidence="1" id="KW-0479">Metal-binding</keyword>
<comment type="caution">
    <text evidence="5">The sequence shown here is derived from an EMBL/GenBank/DDBJ whole genome shotgun (WGS) entry which is preliminary data.</text>
</comment>
<dbReference type="Gene3D" id="3.30.160.60">
    <property type="entry name" value="Classic Zinc Finger"/>
    <property type="match status" value="4"/>
</dbReference>
<dbReference type="SMART" id="SM00355">
    <property type="entry name" value="ZnF_C2H2"/>
    <property type="match status" value="9"/>
</dbReference>
<evidence type="ECO:0000313" key="6">
    <source>
        <dbReference type="Proteomes" id="UP001562425"/>
    </source>
</evidence>